<dbReference type="Pfam" id="PF01535">
    <property type="entry name" value="PPR"/>
    <property type="match status" value="5"/>
</dbReference>
<dbReference type="GO" id="GO:0003729">
    <property type="term" value="F:mRNA binding"/>
    <property type="evidence" value="ECO:0007669"/>
    <property type="project" value="UniProtKB-ARBA"/>
</dbReference>
<dbReference type="Gene3D" id="1.25.40.10">
    <property type="entry name" value="Tetratricopeptide repeat domain"/>
    <property type="match status" value="3"/>
</dbReference>
<dbReference type="EMBL" id="WOCE01000006">
    <property type="protein sequence ID" value="KAE9611864.1"/>
    <property type="molecule type" value="Genomic_DNA"/>
</dbReference>
<dbReference type="AlphaFoldDB" id="A0A6A4QF80"/>
<reference evidence="7" key="1">
    <citation type="journal article" date="2020" name="Nat. Commun.">
        <title>Genome sequence of the cluster root forming white lupin.</title>
        <authorList>
            <person name="Hufnagel B."/>
            <person name="Marques A."/>
            <person name="Soriano A."/>
            <person name="Marques L."/>
            <person name="Divol F."/>
            <person name="Doumas P."/>
            <person name="Sallet E."/>
            <person name="Mancinotti D."/>
            <person name="Carrere S."/>
            <person name="Marande W."/>
            <person name="Arribat S."/>
            <person name="Keller J."/>
            <person name="Huneau C."/>
            <person name="Blein T."/>
            <person name="Aime D."/>
            <person name="Laguerre M."/>
            <person name="Taylor J."/>
            <person name="Schubert V."/>
            <person name="Nelson M."/>
            <person name="Geu-Flores F."/>
            <person name="Crespi M."/>
            <person name="Gallardo-Guerrero K."/>
            <person name="Delaux P.-M."/>
            <person name="Salse J."/>
            <person name="Berges H."/>
            <person name="Guyot R."/>
            <person name="Gouzy J."/>
            <person name="Peret B."/>
        </authorList>
    </citation>
    <scope>NUCLEOTIDE SEQUENCE [LARGE SCALE GENOMIC DNA]</scope>
    <source>
        <strain evidence="7">cv. Amiga</strain>
    </source>
</reference>
<keyword evidence="7" id="KW-1185">Reference proteome</keyword>
<comment type="similarity">
    <text evidence="2">Belongs to the PPR family. P subfamily.</text>
</comment>
<dbReference type="InterPro" id="IPR011990">
    <property type="entry name" value="TPR-like_helical_dom_sf"/>
</dbReference>
<keyword evidence="3" id="KW-0677">Repeat</keyword>
<protein>
    <submittedName>
        <fullName evidence="6">Putative tetratricopeptide-like helical domain-containing protein</fullName>
    </submittedName>
</protein>
<dbReference type="SUPFAM" id="SSF48452">
    <property type="entry name" value="TPR-like"/>
    <property type="match status" value="1"/>
</dbReference>
<dbReference type="PANTHER" id="PTHR45717">
    <property type="entry name" value="OS12G0527900 PROTEIN"/>
    <property type="match status" value="1"/>
</dbReference>
<dbReference type="FunFam" id="1.25.40.10:FF:000385">
    <property type="entry name" value="Pentatricopeptide repeat-containing protein mitochondrial"/>
    <property type="match status" value="1"/>
</dbReference>
<dbReference type="Proteomes" id="UP000447434">
    <property type="component" value="Chromosome 6"/>
</dbReference>
<keyword evidence="5" id="KW-0496">Mitochondrion</keyword>
<dbReference type="OrthoDB" id="1717827at2759"/>
<dbReference type="PANTHER" id="PTHR45717:SF8">
    <property type="entry name" value="OS01G0301000 PROTEIN"/>
    <property type="match status" value="1"/>
</dbReference>
<dbReference type="GO" id="GO:0005739">
    <property type="term" value="C:mitochondrion"/>
    <property type="evidence" value="ECO:0007669"/>
    <property type="project" value="UniProtKB-SubCell"/>
</dbReference>
<gene>
    <name evidence="6" type="ORF">Lalb_Chr06g0166941</name>
</gene>
<dbReference type="NCBIfam" id="TIGR00756">
    <property type="entry name" value="PPR"/>
    <property type="match status" value="2"/>
</dbReference>
<evidence type="ECO:0000313" key="6">
    <source>
        <dbReference type="EMBL" id="KAE9611864.1"/>
    </source>
</evidence>
<dbReference type="PROSITE" id="PS51375">
    <property type="entry name" value="PPR"/>
    <property type="match status" value="1"/>
</dbReference>
<keyword evidence="4" id="KW-0809">Transit peptide</keyword>
<comment type="subcellular location">
    <subcellularLocation>
        <location evidence="1">Mitochondrion</location>
    </subcellularLocation>
</comment>
<evidence type="ECO:0000256" key="2">
    <source>
        <dbReference type="ARBA" id="ARBA00007626"/>
    </source>
</evidence>
<accession>A0A6A4QF80</accession>
<organism evidence="6 7">
    <name type="scientific">Lupinus albus</name>
    <name type="common">White lupine</name>
    <name type="synonym">Lupinus termis</name>
    <dbReference type="NCBI Taxonomy" id="3870"/>
    <lineage>
        <taxon>Eukaryota</taxon>
        <taxon>Viridiplantae</taxon>
        <taxon>Streptophyta</taxon>
        <taxon>Embryophyta</taxon>
        <taxon>Tracheophyta</taxon>
        <taxon>Spermatophyta</taxon>
        <taxon>Magnoliopsida</taxon>
        <taxon>eudicotyledons</taxon>
        <taxon>Gunneridae</taxon>
        <taxon>Pentapetalae</taxon>
        <taxon>rosids</taxon>
        <taxon>fabids</taxon>
        <taxon>Fabales</taxon>
        <taxon>Fabaceae</taxon>
        <taxon>Papilionoideae</taxon>
        <taxon>50 kb inversion clade</taxon>
        <taxon>genistoids sensu lato</taxon>
        <taxon>core genistoids</taxon>
        <taxon>Genisteae</taxon>
        <taxon>Lupinus</taxon>
    </lineage>
</organism>
<evidence type="ECO:0000313" key="7">
    <source>
        <dbReference type="Proteomes" id="UP000447434"/>
    </source>
</evidence>
<evidence type="ECO:0000256" key="5">
    <source>
        <dbReference type="ARBA" id="ARBA00023128"/>
    </source>
</evidence>
<sequence length="460" mass="53980">MNYNGGKWLIRRLCTEVKKVNIYRQLSALEMTGGTVSQTLNQYVMEGKSIQKEELERCVKQLRKYHKFQHALEIMEWMEMRKVNFASDNYAIYLDLISKTKGLDAAENYFNSLPLEAKNKYTYGALLNCYCKNLVTDKALAHFEKMDELGFVTNLAFNNLMSLYMRLGQPEKVPLLVDDLKQRKIPMAAFTYHIWMNSYADLNDLNGVERVYEEMKREDEKEISWHTYNNLSAIYVKTKDFEKAESFLKMVEQKVQPQQRYTYHFLLSQYAATSNLVEVHRIWNSLKSVFPVTNMSYLAMLHSLRRLDDIEGITKCFKEWESNCVTYDIRLVNVVISVYLSHNLSDEAELVFKEAIRRRKNGPFFRIREMFMMYYLEKGQLDGALSHLEAVFSDVGIEKWRPSPEVASAFLKYYEEETDLDGVEELSKILKSHNLDYSWFKSSPVINETLEEDSQVNSAL</sequence>
<comment type="caution">
    <text evidence="6">The sequence shown here is derived from an EMBL/GenBank/DDBJ whole genome shotgun (WGS) entry which is preliminary data.</text>
</comment>
<evidence type="ECO:0000256" key="1">
    <source>
        <dbReference type="ARBA" id="ARBA00004173"/>
    </source>
</evidence>
<dbReference type="InterPro" id="IPR002885">
    <property type="entry name" value="PPR_rpt"/>
</dbReference>
<evidence type="ECO:0000256" key="4">
    <source>
        <dbReference type="ARBA" id="ARBA00022946"/>
    </source>
</evidence>
<evidence type="ECO:0000256" key="3">
    <source>
        <dbReference type="ARBA" id="ARBA00022737"/>
    </source>
</evidence>
<proteinExistence type="inferred from homology"/>
<name>A0A6A4QF80_LUPAL</name>